<organism evidence="5 6">
    <name type="scientific">Microlunatus soli</name>
    <dbReference type="NCBI Taxonomy" id="630515"/>
    <lineage>
        <taxon>Bacteria</taxon>
        <taxon>Bacillati</taxon>
        <taxon>Actinomycetota</taxon>
        <taxon>Actinomycetes</taxon>
        <taxon>Propionibacteriales</taxon>
        <taxon>Propionibacteriaceae</taxon>
        <taxon>Microlunatus</taxon>
    </lineage>
</organism>
<dbReference type="RefSeq" id="WP_091528875.1">
    <property type="nucleotide sequence ID" value="NZ_LT629772.1"/>
</dbReference>
<dbReference type="PROSITE" id="PS51084">
    <property type="entry name" value="HIT_2"/>
    <property type="match status" value="1"/>
</dbReference>
<evidence type="ECO:0000313" key="6">
    <source>
        <dbReference type="Proteomes" id="UP000199103"/>
    </source>
</evidence>
<evidence type="ECO:0000256" key="2">
    <source>
        <dbReference type="PIRSR" id="PIRSR601310-3"/>
    </source>
</evidence>
<dbReference type="Proteomes" id="UP000199103">
    <property type="component" value="Chromosome I"/>
</dbReference>
<dbReference type="InterPro" id="IPR011146">
    <property type="entry name" value="HIT-like"/>
</dbReference>
<evidence type="ECO:0000259" key="4">
    <source>
        <dbReference type="PROSITE" id="PS51084"/>
    </source>
</evidence>
<sequence>MTTPDCLFCKIITGDIPSRKVDEDDTSYSFLDIAPFHRGHTLVVPKRHVESFLSDPPAWAEITGAVDRVSRLLQTKLGADGMNLFSSAGAVAGQEVFHLHVHLVPRYAETGGLRNLFGPKPGAEDAELDDVWQQITAS</sequence>
<dbReference type="InterPro" id="IPR039384">
    <property type="entry name" value="HINT"/>
</dbReference>
<feature type="active site" description="Tele-AMP-histidine intermediate" evidence="1">
    <location>
        <position position="100"/>
    </location>
</feature>
<dbReference type="PRINTS" id="PR00332">
    <property type="entry name" value="HISTRIAD"/>
</dbReference>
<feature type="short sequence motif" description="Histidine triad motif" evidence="2 3">
    <location>
        <begin position="98"/>
        <end position="102"/>
    </location>
</feature>
<evidence type="ECO:0000313" key="5">
    <source>
        <dbReference type="EMBL" id="SDT31392.1"/>
    </source>
</evidence>
<gene>
    <name evidence="5" type="ORF">SAMN04489812_5132</name>
</gene>
<dbReference type="STRING" id="630515.SAMN04489812_5132"/>
<dbReference type="AlphaFoldDB" id="A0A1H1ZD09"/>
<dbReference type="Gene3D" id="3.30.428.10">
    <property type="entry name" value="HIT-like"/>
    <property type="match status" value="1"/>
</dbReference>
<dbReference type="EMBL" id="LT629772">
    <property type="protein sequence ID" value="SDT31392.1"/>
    <property type="molecule type" value="Genomic_DNA"/>
</dbReference>
<dbReference type="CDD" id="cd01277">
    <property type="entry name" value="HINT_subgroup"/>
    <property type="match status" value="1"/>
</dbReference>
<dbReference type="PANTHER" id="PTHR46648:SF1">
    <property type="entry name" value="ADENOSINE 5'-MONOPHOSPHORAMIDASE HNT1"/>
    <property type="match status" value="1"/>
</dbReference>
<reference evidence="5 6" key="1">
    <citation type="submission" date="2016-10" db="EMBL/GenBank/DDBJ databases">
        <authorList>
            <person name="de Groot N.N."/>
        </authorList>
    </citation>
    <scope>NUCLEOTIDE SEQUENCE [LARGE SCALE GENOMIC DNA]</scope>
    <source>
        <strain evidence="5 6">DSM 21800</strain>
    </source>
</reference>
<dbReference type="GO" id="GO:0003824">
    <property type="term" value="F:catalytic activity"/>
    <property type="evidence" value="ECO:0007669"/>
    <property type="project" value="InterPro"/>
</dbReference>
<proteinExistence type="predicted"/>
<name>A0A1H1ZD09_9ACTN</name>
<dbReference type="GO" id="GO:0009117">
    <property type="term" value="P:nucleotide metabolic process"/>
    <property type="evidence" value="ECO:0007669"/>
    <property type="project" value="TreeGrafter"/>
</dbReference>
<dbReference type="OrthoDB" id="9784774at2"/>
<feature type="domain" description="HIT" evidence="4">
    <location>
        <begin position="7"/>
        <end position="113"/>
    </location>
</feature>
<dbReference type="SUPFAM" id="SSF54197">
    <property type="entry name" value="HIT-like"/>
    <property type="match status" value="1"/>
</dbReference>
<dbReference type="InterPro" id="IPR001310">
    <property type="entry name" value="Histidine_triad_HIT"/>
</dbReference>
<accession>A0A1H1ZD09</accession>
<evidence type="ECO:0000256" key="3">
    <source>
        <dbReference type="PROSITE-ProRule" id="PRU00464"/>
    </source>
</evidence>
<evidence type="ECO:0000256" key="1">
    <source>
        <dbReference type="PIRSR" id="PIRSR601310-1"/>
    </source>
</evidence>
<dbReference type="Pfam" id="PF01230">
    <property type="entry name" value="HIT"/>
    <property type="match status" value="1"/>
</dbReference>
<dbReference type="InterPro" id="IPR036265">
    <property type="entry name" value="HIT-like_sf"/>
</dbReference>
<dbReference type="PANTHER" id="PTHR46648">
    <property type="entry name" value="HIT FAMILY PROTEIN 1"/>
    <property type="match status" value="1"/>
</dbReference>
<keyword evidence="6" id="KW-1185">Reference proteome</keyword>
<protein>
    <submittedName>
        <fullName evidence="5">Histidine triad (HIT) family protein</fullName>
    </submittedName>
</protein>